<name>A0AAV4HZS5_9GAST</name>
<organism evidence="6 7">
    <name type="scientific">Elysia marginata</name>
    <dbReference type="NCBI Taxonomy" id="1093978"/>
    <lineage>
        <taxon>Eukaryota</taxon>
        <taxon>Metazoa</taxon>
        <taxon>Spiralia</taxon>
        <taxon>Lophotrochozoa</taxon>
        <taxon>Mollusca</taxon>
        <taxon>Gastropoda</taxon>
        <taxon>Heterobranchia</taxon>
        <taxon>Euthyneura</taxon>
        <taxon>Panpulmonata</taxon>
        <taxon>Sacoglossa</taxon>
        <taxon>Placobranchoidea</taxon>
        <taxon>Plakobranchidae</taxon>
        <taxon>Elysia</taxon>
    </lineage>
</organism>
<dbReference type="InterPro" id="IPR004133">
    <property type="entry name" value="DAN_dom"/>
</dbReference>
<reference evidence="6 7" key="1">
    <citation type="journal article" date="2021" name="Elife">
        <title>Chloroplast acquisition without the gene transfer in kleptoplastic sea slugs, Plakobranchus ocellatus.</title>
        <authorList>
            <person name="Maeda T."/>
            <person name="Takahashi S."/>
            <person name="Yoshida T."/>
            <person name="Shimamura S."/>
            <person name="Takaki Y."/>
            <person name="Nagai Y."/>
            <person name="Toyoda A."/>
            <person name="Suzuki Y."/>
            <person name="Arimoto A."/>
            <person name="Ishii H."/>
            <person name="Satoh N."/>
            <person name="Nishiyama T."/>
            <person name="Hasebe M."/>
            <person name="Maruyama T."/>
            <person name="Minagawa J."/>
            <person name="Obokata J."/>
            <person name="Shigenobu S."/>
        </authorList>
    </citation>
    <scope>NUCLEOTIDE SEQUENCE [LARGE SCALE GENOMIC DNA]</scope>
</reference>
<dbReference type="Gene3D" id="2.10.90.10">
    <property type="entry name" value="Cystine-knot cytokines"/>
    <property type="match status" value="1"/>
</dbReference>
<keyword evidence="4" id="KW-1015">Disulfide bond</keyword>
<keyword evidence="3" id="KW-0732">Signal</keyword>
<dbReference type="AlphaFoldDB" id="A0AAV4HZS5"/>
<dbReference type="EMBL" id="BMAT01005929">
    <property type="protein sequence ID" value="GFS02752.1"/>
    <property type="molecule type" value="Genomic_DNA"/>
</dbReference>
<feature type="domain" description="DAN" evidence="5">
    <location>
        <begin position="81"/>
        <end position="171"/>
    </location>
</feature>
<evidence type="ECO:0000313" key="7">
    <source>
        <dbReference type="Proteomes" id="UP000762676"/>
    </source>
</evidence>
<gene>
    <name evidence="6" type="ORF">ElyMa_002871800</name>
</gene>
<sequence length="185" mass="20782">MEDSRIQYPLQDVERENPEEGYTQICNTFYVASSYIHRVPKKTCTPCSTDSGRSHWTLKNVTVLNISLVLLLALLPQGQVGACSLRRSVHTVRFRQCIPKRVLSLNCHGTCNSYSSLNPADLLSIIRNCNCCKETGFANAWIPLRCPKPNGERGYRDAHIRVKVPRGCSCRPCDPLPTIQAGEYL</sequence>
<proteinExistence type="predicted"/>
<dbReference type="Pfam" id="PF03045">
    <property type="entry name" value="DAN"/>
    <property type="match status" value="1"/>
</dbReference>
<keyword evidence="2" id="KW-0964">Secreted</keyword>
<evidence type="ECO:0000256" key="4">
    <source>
        <dbReference type="ARBA" id="ARBA00023157"/>
    </source>
</evidence>
<dbReference type="InterPro" id="IPR029034">
    <property type="entry name" value="Cystine-knot_cytokine"/>
</dbReference>
<evidence type="ECO:0000259" key="5">
    <source>
        <dbReference type="Pfam" id="PF03045"/>
    </source>
</evidence>
<dbReference type="Proteomes" id="UP000762676">
    <property type="component" value="Unassembled WGS sequence"/>
</dbReference>
<comment type="subcellular location">
    <subcellularLocation>
        <location evidence="1">Secreted</location>
    </subcellularLocation>
</comment>
<comment type="caution">
    <text evidence="6">The sequence shown here is derived from an EMBL/GenBank/DDBJ whole genome shotgun (WGS) entry which is preliminary data.</text>
</comment>
<evidence type="ECO:0000256" key="2">
    <source>
        <dbReference type="ARBA" id="ARBA00022525"/>
    </source>
</evidence>
<dbReference type="GO" id="GO:0005576">
    <property type="term" value="C:extracellular region"/>
    <property type="evidence" value="ECO:0007669"/>
    <property type="project" value="UniProtKB-SubCell"/>
</dbReference>
<evidence type="ECO:0000313" key="6">
    <source>
        <dbReference type="EMBL" id="GFS02752.1"/>
    </source>
</evidence>
<accession>A0AAV4HZS5</accession>
<evidence type="ECO:0000256" key="3">
    <source>
        <dbReference type="ARBA" id="ARBA00022729"/>
    </source>
</evidence>
<protein>
    <submittedName>
        <fullName evidence="6">Bursicon</fullName>
    </submittedName>
</protein>
<keyword evidence="7" id="KW-1185">Reference proteome</keyword>
<evidence type="ECO:0000256" key="1">
    <source>
        <dbReference type="ARBA" id="ARBA00004613"/>
    </source>
</evidence>